<evidence type="ECO:0000313" key="2">
    <source>
        <dbReference type="Proteomes" id="UP000250235"/>
    </source>
</evidence>
<name>A0A2Z7CW66_9LAMI</name>
<dbReference type="Proteomes" id="UP000250235">
    <property type="component" value="Unassembled WGS sequence"/>
</dbReference>
<organism evidence="1 2">
    <name type="scientific">Dorcoceras hygrometricum</name>
    <dbReference type="NCBI Taxonomy" id="472368"/>
    <lineage>
        <taxon>Eukaryota</taxon>
        <taxon>Viridiplantae</taxon>
        <taxon>Streptophyta</taxon>
        <taxon>Embryophyta</taxon>
        <taxon>Tracheophyta</taxon>
        <taxon>Spermatophyta</taxon>
        <taxon>Magnoliopsida</taxon>
        <taxon>eudicotyledons</taxon>
        <taxon>Gunneridae</taxon>
        <taxon>Pentapetalae</taxon>
        <taxon>asterids</taxon>
        <taxon>lamiids</taxon>
        <taxon>Lamiales</taxon>
        <taxon>Gesneriaceae</taxon>
        <taxon>Didymocarpoideae</taxon>
        <taxon>Trichosporeae</taxon>
        <taxon>Loxocarpinae</taxon>
        <taxon>Dorcoceras</taxon>
    </lineage>
</organism>
<keyword evidence="2" id="KW-1185">Reference proteome</keyword>
<dbReference type="EMBL" id="KQ992521">
    <property type="protein sequence ID" value="KZV50247.1"/>
    <property type="molecule type" value="Genomic_DNA"/>
</dbReference>
<protein>
    <submittedName>
        <fullName evidence="1">Uncharacterized protein</fullName>
    </submittedName>
</protein>
<evidence type="ECO:0000313" key="1">
    <source>
        <dbReference type="EMBL" id="KZV50247.1"/>
    </source>
</evidence>
<sequence>MSMVEKMNPGSITDLVLDEDSRFKYMFLAFGACVKGYRCMRKVVTIDGNG</sequence>
<accession>A0A2Z7CW66</accession>
<reference evidence="1 2" key="1">
    <citation type="journal article" date="2015" name="Proc. Natl. Acad. Sci. U.S.A.">
        <title>The resurrection genome of Boea hygrometrica: A blueprint for survival of dehydration.</title>
        <authorList>
            <person name="Xiao L."/>
            <person name="Yang G."/>
            <person name="Zhang L."/>
            <person name="Yang X."/>
            <person name="Zhao S."/>
            <person name="Ji Z."/>
            <person name="Zhou Q."/>
            <person name="Hu M."/>
            <person name="Wang Y."/>
            <person name="Chen M."/>
            <person name="Xu Y."/>
            <person name="Jin H."/>
            <person name="Xiao X."/>
            <person name="Hu G."/>
            <person name="Bao F."/>
            <person name="Hu Y."/>
            <person name="Wan P."/>
            <person name="Li L."/>
            <person name="Deng X."/>
            <person name="Kuang T."/>
            <person name="Xiang C."/>
            <person name="Zhu J.K."/>
            <person name="Oliver M.J."/>
            <person name="He Y."/>
        </authorList>
    </citation>
    <scope>NUCLEOTIDE SEQUENCE [LARGE SCALE GENOMIC DNA]</scope>
    <source>
        <strain evidence="2">cv. XS01</strain>
    </source>
</reference>
<dbReference type="OrthoDB" id="1139844at2759"/>
<dbReference type="AlphaFoldDB" id="A0A2Z7CW66"/>
<proteinExistence type="predicted"/>
<gene>
    <name evidence="1" type="ORF">F511_03201</name>
</gene>